<dbReference type="Proteomes" id="UP001341840">
    <property type="component" value="Unassembled WGS sequence"/>
</dbReference>
<organism evidence="1 2">
    <name type="scientific">Stylosanthes scabra</name>
    <dbReference type="NCBI Taxonomy" id="79078"/>
    <lineage>
        <taxon>Eukaryota</taxon>
        <taxon>Viridiplantae</taxon>
        <taxon>Streptophyta</taxon>
        <taxon>Embryophyta</taxon>
        <taxon>Tracheophyta</taxon>
        <taxon>Spermatophyta</taxon>
        <taxon>Magnoliopsida</taxon>
        <taxon>eudicotyledons</taxon>
        <taxon>Gunneridae</taxon>
        <taxon>Pentapetalae</taxon>
        <taxon>rosids</taxon>
        <taxon>fabids</taxon>
        <taxon>Fabales</taxon>
        <taxon>Fabaceae</taxon>
        <taxon>Papilionoideae</taxon>
        <taxon>50 kb inversion clade</taxon>
        <taxon>dalbergioids sensu lato</taxon>
        <taxon>Dalbergieae</taxon>
        <taxon>Pterocarpus clade</taxon>
        <taxon>Stylosanthes</taxon>
    </lineage>
</organism>
<sequence length="70" mass="7695">GLRIRASRGRAKAIAWALEVCRRAIRWAQRCHAAGWLRPNMAKLTVRAHEGHHAGARGVQACRKSGASAR</sequence>
<gene>
    <name evidence="1" type="ORF">PIB30_096093</name>
</gene>
<evidence type="ECO:0000313" key="2">
    <source>
        <dbReference type="Proteomes" id="UP001341840"/>
    </source>
</evidence>
<comment type="caution">
    <text evidence="1">The sequence shown here is derived from an EMBL/GenBank/DDBJ whole genome shotgun (WGS) entry which is preliminary data.</text>
</comment>
<name>A0ABU6SYA5_9FABA</name>
<keyword evidence="2" id="KW-1185">Reference proteome</keyword>
<feature type="non-terminal residue" evidence="1">
    <location>
        <position position="1"/>
    </location>
</feature>
<reference evidence="1 2" key="1">
    <citation type="journal article" date="2023" name="Plants (Basel)">
        <title>Bridging the Gap: Combining Genomics and Transcriptomics Approaches to Understand Stylosanthes scabra, an Orphan Legume from the Brazilian Caatinga.</title>
        <authorList>
            <person name="Ferreira-Neto J.R.C."/>
            <person name="da Silva M.D."/>
            <person name="Binneck E."/>
            <person name="de Melo N.F."/>
            <person name="da Silva R.H."/>
            <person name="de Melo A.L.T.M."/>
            <person name="Pandolfi V."/>
            <person name="Bustamante F.O."/>
            <person name="Brasileiro-Vidal A.C."/>
            <person name="Benko-Iseppon A.M."/>
        </authorList>
    </citation>
    <scope>NUCLEOTIDE SEQUENCE [LARGE SCALE GENOMIC DNA]</scope>
    <source>
        <tissue evidence="1">Leaves</tissue>
    </source>
</reference>
<protein>
    <recommendedName>
        <fullName evidence="3">Transposase</fullName>
    </recommendedName>
</protein>
<evidence type="ECO:0008006" key="3">
    <source>
        <dbReference type="Google" id="ProtNLM"/>
    </source>
</evidence>
<proteinExistence type="predicted"/>
<evidence type="ECO:0000313" key="1">
    <source>
        <dbReference type="EMBL" id="MED6140713.1"/>
    </source>
</evidence>
<accession>A0ABU6SYA5</accession>
<dbReference type="EMBL" id="JASCZI010062662">
    <property type="protein sequence ID" value="MED6140713.1"/>
    <property type="molecule type" value="Genomic_DNA"/>
</dbReference>